<protein>
    <submittedName>
        <fullName evidence="1">Uncharacterized protein</fullName>
    </submittedName>
</protein>
<evidence type="ECO:0000313" key="2">
    <source>
        <dbReference type="Proteomes" id="UP001575622"/>
    </source>
</evidence>
<organism evidence="1 2">
    <name type="scientific">Paenibacillus oleatilyticus</name>
    <dbReference type="NCBI Taxonomy" id="2594886"/>
    <lineage>
        <taxon>Bacteria</taxon>
        <taxon>Bacillati</taxon>
        <taxon>Bacillota</taxon>
        <taxon>Bacilli</taxon>
        <taxon>Bacillales</taxon>
        <taxon>Paenibacillaceae</taxon>
        <taxon>Paenibacillus</taxon>
    </lineage>
</organism>
<dbReference type="RefSeq" id="WP_373948168.1">
    <property type="nucleotide sequence ID" value="NZ_JBHDLN010000001.1"/>
</dbReference>
<accession>A0ABV4USR7</accession>
<dbReference type="EMBL" id="JBHDLN010000001">
    <property type="protein sequence ID" value="MFB0840874.1"/>
    <property type="molecule type" value="Genomic_DNA"/>
</dbReference>
<dbReference type="SUPFAM" id="SSF50475">
    <property type="entry name" value="FMN-binding split barrel"/>
    <property type="match status" value="1"/>
</dbReference>
<gene>
    <name evidence="1" type="ORF">ACEU3E_01700</name>
</gene>
<proteinExistence type="predicted"/>
<evidence type="ECO:0000313" key="1">
    <source>
        <dbReference type="EMBL" id="MFB0840874.1"/>
    </source>
</evidence>
<sequence length="74" mass="8101">MLEAPITFELKLDRIIPVGGDHLVLGIVQRVQVDSAAYAGNYKTETERWKPLASMAGDYAGLTSTFSFDPGNQE</sequence>
<keyword evidence="2" id="KW-1185">Reference proteome</keyword>
<comment type="caution">
    <text evidence="1">The sequence shown here is derived from an EMBL/GenBank/DDBJ whole genome shotgun (WGS) entry which is preliminary data.</text>
</comment>
<dbReference type="Gene3D" id="2.30.110.10">
    <property type="entry name" value="Electron Transport, Fmn-binding Protein, Chain A"/>
    <property type="match status" value="1"/>
</dbReference>
<name>A0ABV4USR7_9BACL</name>
<reference evidence="1 2" key="1">
    <citation type="submission" date="2024-09" db="EMBL/GenBank/DDBJ databases">
        <authorList>
            <person name="Makale K.P.P."/>
            <person name="Makhzoum A."/>
            <person name="Rantong G."/>
            <person name="Rahube T.O."/>
        </authorList>
    </citation>
    <scope>NUCLEOTIDE SEQUENCE [LARGE SCALE GENOMIC DNA]</scope>
    <source>
        <strain evidence="1 2">KM_D13</strain>
    </source>
</reference>
<dbReference type="InterPro" id="IPR012349">
    <property type="entry name" value="Split_barrel_FMN-bd"/>
</dbReference>
<dbReference type="Proteomes" id="UP001575622">
    <property type="component" value="Unassembled WGS sequence"/>
</dbReference>